<name>A0A0D8I7B1_9CLOT</name>
<dbReference type="OrthoDB" id="1710957at2"/>
<evidence type="ECO:0000256" key="3">
    <source>
        <dbReference type="ARBA" id="ARBA00022989"/>
    </source>
</evidence>
<keyword evidence="3" id="KW-1133">Transmembrane helix</keyword>
<dbReference type="GO" id="GO:0140359">
    <property type="term" value="F:ABC-type transporter activity"/>
    <property type="evidence" value="ECO:0007669"/>
    <property type="project" value="InterPro"/>
</dbReference>
<dbReference type="KEGG" id="cace:CACET_c23120"/>
<gene>
    <name evidence="6" type="ORF">CACET_c23120</name>
</gene>
<dbReference type="Pfam" id="PF12698">
    <property type="entry name" value="ABC2_membrane_3"/>
    <property type="match status" value="1"/>
</dbReference>
<organism evidence="6 7">
    <name type="scientific">Clostridium aceticum</name>
    <dbReference type="NCBI Taxonomy" id="84022"/>
    <lineage>
        <taxon>Bacteria</taxon>
        <taxon>Bacillati</taxon>
        <taxon>Bacillota</taxon>
        <taxon>Clostridia</taxon>
        <taxon>Eubacteriales</taxon>
        <taxon>Clostridiaceae</taxon>
        <taxon>Clostridium</taxon>
    </lineage>
</organism>
<keyword evidence="2" id="KW-0812">Transmembrane</keyword>
<dbReference type="GO" id="GO:0016020">
    <property type="term" value="C:membrane"/>
    <property type="evidence" value="ECO:0007669"/>
    <property type="project" value="UniProtKB-SubCell"/>
</dbReference>
<evidence type="ECO:0000256" key="1">
    <source>
        <dbReference type="ARBA" id="ARBA00004141"/>
    </source>
</evidence>
<feature type="domain" description="ABC-2 type transporter transmembrane" evidence="5">
    <location>
        <begin position="20"/>
        <end position="333"/>
    </location>
</feature>
<evidence type="ECO:0000256" key="4">
    <source>
        <dbReference type="ARBA" id="ARBA00023136"/>
    </source>
</evidence>
<dbReference type="AlphaFoldDB" id="A0A0D8I7B1"/>
<dbReference type="InterPro" id="IPR013525">
    <property type="entry name" value="ABC2_TM"/>
</dbReference>
<dbReference type="EMBL" id="CP009687">
    <property type="protein sequence ID" value="AKL95758.1"/>
    <property type="molecule type" value="Genomic_DNA"/>
</dbReference>
<protein>
    <submittedName>
        <fullName evidence="6">ABC-2 family transporter protein</fullName>
    </submittedName>
</protein>
<evidence type="ECO:0000313" key="6">
    <source>
        <dbReference type="EMBL" id="AKL95758.1"/>
    </source>
</evidence>
<evidence type="ECO:0000313" key="7">
    <source>
        <dbReference type="Proteomes" id="UP000035704"/>
    </source>
</evidence>
<evidence type="ECO:0000256" key="2">
    <source>
        <dbReference type="ARBA" id="ARBA00022692"/>
    </source>
</evidence>
<comment type="subcellular location">
    <subcellularLocation>
        <location evidence="1">Membrane</location>
        <topology evidence="1">Multi-pass membrane protein</topology>
    </subcellularLocation>
</comment>
<dbReference type="PATRIC" id="fig|84022.5.peg.1214"/>
<accession>A0A0D8I7B1</accession>
<reference evidence="6 7" key="1">
    <citation type="submission" date="2014-10" db="EMBL/GenBank/DDBJ databases">
        <title>Genome sequence of Clostridium aceticum DSM 1496.</title>
        <authorList>
            <person name="Poehlein A."/>
            <person name="Schiel-Bengelsdorf B."/>
            <person name="Gottschalk G."/>
            <person name="Duerre P."/>
            <person name="Daniel R."/>
        </authorList>
    </citation>
    <scope>NUCLEOTIDE SEQUENCE [LARGE SCALE GENOMIC DNA]</scope>
    <source>
        <strain evidence="6 7">DSM 1496</strain>
    </source>
</reference>
<sequence>MGNKISTLVRQNLILSLRNSLVWVILITMIIIILFVNFLIPENYGTTGENYYLDLTERQTIERSLQEIGIPSSAFASSLETLEDLVQEKRNAVGIVFQGEIENPVIEILHSFPINTEQLHIIQANVNKLVGTINGTWETNYNLDFLRPQSSPVPRNLTAVPVLLVFEVLVLGFLLVAVFLFQEKSDNVIRAYRITPGGTHLYILSKVTAFLILGFIYAFAIVVFTFGMNFSLLDFVLLTLLGFVLYTLLGLIVAVFFEDISGWFVIGIVVLTLNMAPALSHQFPSFTPGFMAWIPSYHIIFGYHEILFSTDKNLSSLYTLLFIQNLVAYILCYFLVEKKLMKEVR</sequence>
<proteinExistence type="predicted"/>
<keyword evidence="7" id="KW-1185">Reference proteome</keyword>
<dbReference type="Proteomes" id="UP000035704">
    <property type="component" value="Chromosome"/>
</dbReference>
<evidence type="ECO:0000259" key="5">
    <source>
        <dbReference type="Pfam" id="PF12698"/>
    </source>
</evidence>
<dbReference type="STRING" id="84022.CACET_c23120"/>
<keyword evidence="4" id="KW-0472">Membrane</keyword>
<dbReference type="RefSeq" id="WP_044825734.1">
    <property type="nucleotide sequence ID" value="NZ_CP009687.1"/>
</dbReference>